<evidence type="ECO:0000313" key="2">
    <source>
        <dbReference type="EMBL" id="KAH6585838.1"/>
    </source>
</evidence>
<feature type="compositionally biased region" description="Low complexity" evidence="1">
    <location>
        <begin position="285"/>
        <end position="299"/>
    </location>
</feature>
<protein>
    <recommendedName>
        <fullName evidence="4">MABP domain-containing protein</fullName>
    </recommendedName>
</protein>
<reference evidence="2 3" key="1">
    <citation type="submission" date="2021-02" db="EMBL/GenBank/DDBJ databases">
        <title>Variation within the Batrachochytrium salamandrivorans European outbreak.</title>
        <authorList>
            <person name="Kelly M."/>
            <person name="Pasmans F."/>
            <person name="Shea T.P."/>
            <person name="Munoz J.F."/>
            <person name="Carranza S."/>
            <person name="Cuomo C.A."/>
            <person name="Martel A."/>
        </authorList>
    </citation>
    <scope>NUCLEOTIDE SEQUENCE [LARGE SCALE GENOMIC DNA]</scope>
    <source>
        <strain evidence="2 3">AMFP18/2</strain>
    </source>
</reference>
<name>A0ABQ8ESE6_9FUNG</name>
<evidence type="ECO:0008006" key="4">
    <source>
        <dbReference type="Google" id="ProtNLM"/>
    </source>
</evidence>
<comment type="caution">
    <text evidence="2">The sequence shown here is derived from an EMBL/GenBank/DDBJ whole genome shotgun (WGS) entry which is preliminary data.</text>
</comment>
<sequence>MILKAPLFTPIAPMLTDCGIISLDAHAILARVRLTVKATTLKTPLRTLLLPSTIPSHSNSWFWTRRSRSLIRFVHPNMSLFHFNIPISTNGLFHNPISTNSSITSSNINRSIPNTPFINTSITTTSTTIPITPTIAEIRHQRSKYALERTFQVWGKSKLACSYVQANHASSAKFLRSPALSTGQAIGASLLSLARCGGLWDYPRALKAGLLHPTATDPDQLGSPSLCILCHAHLDCKPMAHLVVDCTHPTVFFARVDTQLLQAINDTRVQIFDCTLHTTTTTITTTTTPASPSLSTATINSNPDSTGTSAIWDSMDIHTPIDNHQYSPRPTSQSSPSSPSSPSDFSIFSFSHFSPDTHFEPPISVAHSEIPRQAQDTVEENPTASRTTITDTHTAAISSTPTPTHISYIGSDDILTVLLGGSLPGTNTAGNTEAHPGQQWLTATKTVPSLFRQAYKQCKRVFSMFGPCGSSALSEEPSVGLNVVAAASTETPLEIQQSGEPNNMHTVCMPKQIPAYDNPDRIAGLRKLTKMDSGVQVVMPVKKPTVRPKEVRPKEIHLDWHIYTRIVLDGVHHGPTVCTVGSNTNGTLVITGRLKDSPPPYISLNYHTITSLEIVECSGKRSPMVYAYDYKVVMSFKEKKGSCEKDRILVIWVQSEYDAKKLTRSIYNTLSLVKKFGCKITRHS</sequence>
<dbReference type="EMBL" id="JAFCIX010000578">
    <property type="protein sequence ID" value="KAH6585838.1"/>
    <property type="molecule type" value="Genomic_DNA"/>
</dbReference>
<dbReference type="Proteomes" id="UP001648503">
    <property type="component" value="Unassembled WGS sequence"/>
</dbReference>
<evidence type="ECO:0000256" key="1">
    <source>
        <dbReference type="SAM" id="MobiDB-lite"/>
    </source>
</evidence>
<organism evidence="2 3">
    <name type="scientific">Batrachochytrium salamandrivorans</name>
    <dbReference type="NCBI Taxonomy" id="1357716"/>
    <lineage>
        <taxon>Eukaryota</taxon>
        <taxon>Fungi</taxon>
        <taxon>Fungi incertae sedis</taxon>
        <taxon>Chytridiomycota</taxon>
        <taxon>Chytridiomycota incertae sedis</taxon>
        <taxon>Chytridiomycetes</taxon>
        <taxon>Rhizophydiales</taxon>
        <taxon>Rhizophydiales incertae sedis</taxon>
        <taxon>Batrachochytrium</taxon>
    </lineage>
</organism>
<keyword evidence="3" id="KW-1185">Reference proteome</keyword>
<feature type="region of interest" description="Disordered" evidence="1">
    <location>
        <begin position="285"/>
        <end position="343"/>
    </location>
</feature>
<proteinExistence type="predicted"/>
<feature type="compositionally biased region" description="Low complexity" evidence="1">
    <location>
        <begin position="327"/>
        <end position="343"/>
    </location>
</feature>
<accession>A0ABQ8ESE6</accession>
<evidence type="ECO:0000313" key="3">
    <source>
        <dbReference type="Proteomes" id="UP001648503"/>
    </source>
</evidence>
<gene>
    <name evidence="2" type="ORF">BASA50_000999</name>
</gene>
<feature type="compositionally biased region" description="Polar residues" evidence="1">
    <location>
        <begin position="300"/>
        <end position="311"/>
    </location>
</feature>